<reference evidence="3" key="1">
    <citation type="submission" date="2017-11" db="EMBL/GenBank/DDBJ databases">
        <title>The draft genome sequence of Chromatocurvus sp. F02.</title>
        <authorList>
            <person name="Du Z.-J."/>
            <person name="Chang Y.-Q."/>
        </authorList>
    </citation>
    <scope>NUCLEOTIDE SEQUENCE [LARGE SCALE GENOMIC DNA]</scope>
    <source>
        <strain evidence="3">F02</strain>
    </source>
</reference>
<dbReference type="Gene3D" id="3.30.1540.10">
    <property type="entry name" value="formyl-coa transferase, domain 3"/>
    <property type="match status" value="1"/>
</dbReference>
<keyword evidence="1" id="KW-0808">Transferase</keyword>
<accession>A0A2N5XXS4</accession>
<dbReference type="GO" id="GO:0008410">
    <property type="term" value="F:CoA-transferase activity"/>
    <property type="evidence" value="ECO:0007669"/>
    <property type="project" value="TreeGrafter"/>
</dbReference>
<dbReference type="EMBL" id="PKLZ01000021">
    <property type="protein sequence ID" value="PLW80957.1"/>
    <property type="molecule type" value="Genomic_DNA"/>
</dbReference>
<dbReference type="Pfam" id="PF02515">
    <property type="entry name" value="CoA_transf_3"/>
    <property type="match status" value="2"/>
</dbReference>
<dbReference type="RefSeq" id="WP_146003632.1">
    <property type="nucleotide sequence ID" value="NZ_PKLZ01000021.1"/>
</dbReference>
<dbReference type="Gene3D" id="3.40.50.10540">
    <property type="entry name" value="Crotonobetainyl-coa:carnitine coa-transferase, domain 1"/>
    <property type="match status" value="2"/>
</dbReference>
<sequence length="601" mass="63544">MSASNASALAGVRVLDLTDASGVFSTRLLADLGADVVRIEPPDGGSLRSHGPGLNGMQDAECGYYHLFHNMNKRSVVADFDDADALARVKALVRTADILVESGAPGRLAAYALDYESVRQINPGLTYVSISPFGQDGPWSNRSGNDLIAAASGGILGISGSLDEPPMQGNADPSYKMASLAAATGALLSWHGVCRGAPGVHVDISVQEATVMMGVQSLNPCIYTIEGRIQRRQGLFGPIHRCADGKYVTARATPQSLARLQAVAEMRGIVAEEGAGIPGAGIMKQLAANMTAEEVMALVEEFELIGLPVCRFEDIYGHPHFQAIDQFSTVKHKGLGMDLTSVRSPVAGMAADVPACAAPMLGEHTEAVFAEARAEPERPDSAGAAVDVARPLAGVRVLDFSWVLAGPLGTRILANFGAEIIRIESSVRLDMMRMEGDTPNIAPVFNDANLGKRSLTLDMSQQGSAALVRKMVEQADVVTENFRTGVLDRMGLGYDELKKIKPGIIVMHLPGCGVTGPWAKRGTFGGVLMAAAGVNEISGFKGSPPYGIACAYPDFTSPYLLCLQILAALRERELTGLGQEIVLNQLSATVSLMGAEWVRWG</sequence>
<dbReference type="InterPro" id="IPR003673">
    <property type="entry name" value="CoA-Trfase_fam_III"/>
</dbReference>
<gene>
    <name evidence="2" type="ORF">CWI75_18120</name>
</gene>
<dbReference type="SUPFAM" id="SSF89796">
    <property type="entry name" value="CoA-transferase family III (CaiB/BaiF)"/>
    <property type="match status" value="2"/>
</dbReference>
<comment type="caution">
    <text evidence="2">The sequence shown here is derived from an EMBL/GenBank/DDBJ whole genome shotgun (WGS) entry which is preliminary data.</text>
</comment>
<evidence type="ECO:0000256" key="1">
    <source>
        <dbReference type="ARBA" id="ARBA00022679"/>
    </source>
</evidence>
<dbReference type="AlphaFoldDB" id="A0A2N5XXS4"/>
<name>A0A2N5XXS4_9GAMM</name>
<dbReference type="Proteomes" id="UP000234845">
    <property type="component" value="Unassembled WGS sequence"/>
</dbReference>
<dbReference type="PANTHER" id="PTHR48207:SF3">
    <property type="entry name" value="SUCCINATE--HYDROXYMETHYLGLUTARATE COA-TRANSFERASE"/>
    <property type="match status" value="1"/>
</dbReference>
<dbReference type="InterPro" id="IPR044855">
    <property type="entry name" value="CoA-Trfase_III_dom3_sf"/>
</dbReference>
<dbReference type="PANTHER" id="PTHR48207">
    <property type="entry name" value="SUCCINATE--HYDROXYMETHYLGLUTARATE COA-TRANSFERASE"/>
    <property type="match status" value="1"/>
</dbReference>
<dbReference type="InterPro" id="IPR050483">
    <property type="entry name" value="CoA-transferase_III_domain"/>
</dbReference>
<feature type="non-terminal residue" evidence="2">
    <location>
        <position position="601"/>
    </location>
</feature>
<dbReference type="InterPro" id="IPR023606">
    <property type="entry name" value="CoA-Trfase_III_dom_1_sf"/>
</dbReference>
<organism evidence="2 3">
    <name type="scientific">Kineobactrum sediminis</name>
    <dbReference type="NCBI Taxonomy" id="1905677"/>
    <lineage>
        <taxon>Bacteria</taxon>
        <taxon>Pseudomonadati</taxon>
        <taxon>Pseudomonadota</taxon>
        <taxon>Gammaproteobacteria</taxon>
        <taxon>Cellvibrionales</taxon>
        <taxon>Halieaceae</taxon>
        <taxon>Kineobactrum</taxon>
    </lineage>
</organism>
<keyword evidence="3" id="KW-1185">Reference proteome</keyword>
<proteinExistence type="predicted"/>
<dbReference type="OrthoDB" id="9058532at2"/>
<evidence type="ECO:0008006" key="4">
    <source>
        <dbReference type="Google" id="ProtNLM"/>
    </source>
</evidence>
<evidence type="ECO:0000313" key="2">
    <source>
        <dbReference type="EMBL" id="PLW80957.1"/>
    </source>
</evidence>
<protein>
    <recommendedName>
        <fullName evidence="4">CoA transferase</fullName>
    </recommendedName>
</protein>
<evidence type="ECO:0000313" key="3">
    <source>
        <dbReference type="Proteomes" id="UP000234845"/>
    </source>
</evidence>